<gene>
    <name evidence="2" type="ORF">HZF05_08875</name>
</gene>
<proteinExistence type="predicted"/>
<keyword evidence="1" id="KW-1133">Transmembrane helix</keyword>
<sequence>MVRANDGVAQRRSLVLRVIYALCLLGATYNHWVEIFQHGLFWDHGGFPRASTTFWTTLAVLDPTAAILLFWRPNVGVAATAAIIVADVVHNVWIEANYFPPLLHGLAGAPQVIAQIAFMVFVLITAPLAWATSRQVVG</sequence>
<feature type="transmembrane region" description="Helical" evidence="1">
    <location>
        <begin position="52"/>
        <end position="70"/>
    </location>
</feature>
<dbReference type="AlphaFoldDB" id="A0A838L3Z2"/>
<feature type="transmembrane region" description="Helical" evidence="1">
    <location>
        <begin position="14"/>
        <end position="32"/>
    </location>
</feature>
<dbReference type="Proteomes" id="UP000570166">
    <property type="component" value="Unassembled WGS sequence"/>
</dbReference>
<keyword evidence="1" id="KW-0812">Transmembrane</keyword>
<feature type="transmembrane region" description="Helical" evidence="1">
    <location>
        <begin position="113"/>
        <end position="132"/>
    </location>
</feature>
<reference evidence="2 3" key="1">
    <citation type="submission" date="2020-07" db="EMBL/GenBank/DDBJ databases">
        <authorList>
            <person name="Sun Q."/>
        </authorList>
    </citation>
    <scope>NUCLEOTIDE SEQUENCE [LARGE SCALE GENOMIC DNA]</scope>
    <source>
        <strain evidence="2 3">CGMCC 1.13654</strain>
    </source>
</reference>
<evidence type="ECO:0000313" key="2">
    <source>
        <dbReference type="EMBL" id="MBA2934213.1"/>
    </source>
</evidence>
<keyword evidence="3" id="KW-1185">Reference proteome</keyword>
<protein>
    <recommendedName>
        <fullName evidence="4">DoxX family protein</fullName>
    </recommendedName>
</protein>
<name>A0A838L3Z2_9SPHN</name>
<accession>A0A838L3Z2</accession>
<evidence type="ECO:0000256" key="1">
    <source>
        <dbReference type="SAM" id="Phobius"/>
    </source>
</evidence>
<comment type="caution">
    <text evidence="2">The sequence shown here is derived from an EMBL/GenBank/DDBJ whole genome shotgun (WGS) entry which is preliminary data.</text>
</comment>
<dbReference type="EMBL" id="JACEIB010000006">
    <property type="protein sequence ID" value="MBA2934213.1"/>
    <property type="molecule type" value="Genomic_DNA"/>
</dbReference>
<keyword evidence="1" id="KW-0472">Membrane</keyword>
<feature type="transmembrane region" description="Helical" evidence="1">
    <location>
        <begin position="75"/>
        <end position="93"/>
    </location>
</feature>
<organism evidence="2 3">
    <name type="scientific">Sphingomonas chungangi</name>
    <dbReference type="NCBI Taxonomy" id="2683589"/>
    <lineage>
        <taxon>Bacteria</taxon>
        <taxon>Pseudomonadati</taxon>
        <taxon>Pseudomonadota</taxon>
        <taxon>Alphaproteobacteria</taxon>
        <taxon>Sphingomonadales</taxon>
        <taxon>Sphingomonadaceae</taxon>
        <taxon>Sphingomonas</taxon>
    </lineage>
</organism>
<evidence type="ECO:0008006" key="4">
    <source>
        <dbReference type="Google" id="ProtNLM"/>
    </source>
</evidence>
<evidence type="ECO:0000313" key="3">
    <source>
        <dbReference type="Proteomes" id="UP000570166"/>
    </source>
</evidence>